<dbReference type="EMBL" id="PHWZ01000292">
    <property type="protein sequence ID" value="TEY48689.1"/>
    <property type="molecule type" value="Genomic_DNA"/>
</dbReference>
<dbReference type="OrthoDB" id="3526298at2759"/>
<proteinExistence type="predicted"/>
<evidence type="ECO:0000313" key="3">
    <source>
        <dbReference type="Proteomes" id="UP000297299"/>
    </source>
</evidence>
<name>A0A4Y8CUN4_9HELO</name>
<accession>A0A4Y8CUN4</accession>
<dbReference type="AlphaFoldDB" id="A0A4Y8CUN4"/>
<comment type="caution">
    <text evidence="2">The sequence shown here is derived from an EMBL/GenBank/DDBJ whole genome shotgun (WGS) entry which is preliminary data.</text>
</comment>
<feature type="compositionally biased region" description="Low complexity" evidence="1">
    <location>
        <begin position="272"/>
        <end position="289"/>
    </location>
</feature>
<protein>
    <submittedName>
        <fullName evidence="2">Uncharacterized protein</fullName>
    </submittedName>
</protein>
<gene>
    <name evidence="2" type="ORF">BOTCAL_0293g00040</name>
</gene>
<keyword evidence="3" id="KW-1185">Reference proteome</keyword>
<evidence type="ECO:0000313" key="2">
    <source>
        <dbReference type="EMBL" id="TEY48689.1"/>
    </source>
</evidence>
<evidence type="ECO:0000256" key="1">
    <source>
        <dbReference type="SAM" id="MobiDB-lite"/>
    </source>
</evidence>
<dbReference type="Proteomes" id="UP000297299">
    <property type="component" value="Unassembled WGS sequence"/>
</dbReference>
<feature type="region of interest" description="Disordered" evidence="1">
    <location>
        <begin position="255"/>
        <end position="300"/>
    </location>
</feature>
<organism evidence="2 3">
    <name type="scientific">Botryotinia calthae</name>
    <dbReference type="NCBI Taxonomy" id="38488"/>
    <lineage>
        <taxon>Eukaryota</taxon>
        <taxon>Fungi</taxon>
        <taxon>Dikarya</taxon>
        <taxon>Ascomycota</taxon>
        <taxon>Pezizomycotina</taxon>
        <taxon>Leotiomycetes</taxon>
        <taxon>Helotiales</taxon>
        <taxon>Sclerotiniaceae</taxon>
        <taxon>Botryotinia</taxon>
    </lineage>
</organism>
<reference evidence="2 3" key="1">
    <citation type="submission" date="2017-11" db="EMBL/GenBank/DDBJ databases">
        <title>Comparative genomics of Botrytis spp.</title>
        <authorList>
            <person name="Valero-Jimenez C.A."/>
            <person name="Tapia P."/>
            <person name="Veloso J."/>
            <person name="Silva-Moreno E."/>
            <person name="Staats M."/>
            <person name="Valdes J.H."/>
            <person name="Van Kan J.A.L."/>
        </authorList>
    </citation>
    <scope>NUCLEOTIDE SEQUENCE [LARGE SCALE GENOMIC DNA]</scope>
    <source>
        <strain evidence="2 3">MUCL2830</strain>
    </source>
</reference>
<sequence length="347" mass="40381">MSTTLYPPVPAPSTDQEFLISAGVHVLESQHHTLDFSPQFLSIYGRPTLVYRPWARLWSISCTHILEAITTSYPSHTAVFLKFAAYKDRYLEFCLEVDNYYGWLRRDRDKKRLDNRNSRVAEDSEKEGATIIGRAEMEGAWCKLLIGMFDEMRSKRDVMRNFVGMRSLLGEDRILMTIKEVEAEMKEVLRLAVEQRFGKQVEEYWTRKWKIYGYRCPELDIRCVTDWSIEAPFQKSLLEPNDINNNDFMETDDEITDEKCTPSGEDIDSGVSLHSAQSSQTQTTQEYTQKMSQESEQGKLQEVIVKEEEEEAILEKPNLALNTKQNLKWEMHGEDSDTMHGRLAFRD</sequence>